<feature type="signal peptide" evidence="2">
    <location>
        <begin position="1"/>
        <end position="26"/>
    </location>
</feature>
<dbReference type="VEuPathDB" id="CryptoDB:Cvel_20780"/>
<reference evidence="3" key="1">
    <citation type="submission" date="2014-11" db="EMBL/GenBank/DDBJ databases">
        <authorList>
            <person name="Otto D Thomas"/>
            <person name="Naeem Raeece"/>
        </authorList>
    </citation>
    <scope>NUCLEOTIDE SEQUENCE</scope>
</reference>
<proteinExistence type="predicted"/>
<dbReference type="EMBL" id="CDMZ01000988">
    <property type="protein sequence ID" value="CEM25201.1"/>
    <property type="molecule type" value="Genomic_DNA"/>
</dbReference>
<dbReference type="AlphaFoldDB" id="A0A0G4G8W0"/>
<sequence>MRFYIFSFGVCICTLLLTSSVSLSESQREGQSDSLFFSRQSEKPHIIHHTAVITSNNARSHAARVEEDREKEGKRKRAAELLAKKEAEKKVKRLQEDAARRKDFMNKLQQIKHAIERGSGAKRNPIPDFSDADVDSLESFAESTFETARQFGSMSIHGKTKSYTSFGYFPETSSRYEDVQFLIRLHRYVFTQPPTDPVLHHAREYIVASAIATIIADACLHNIFFPECNPEKIWQNAVEGMSTTNEKGPETFATHYERAVHDSQYLISSALRRDFLGMPTASDLVDPSGRPNFSRVARTAERACATLNNAPKCSIDYWKAFKQTVFGSTNKDLADSAEANGGFFGLAKKAIATYLGEESSPPADGQSILDAKEVFVERFEFGSSWSHGPTPLAVFLGIGGDPGFKKFGALAEKYEASKRILMSTCEAEKDLPGCERVFGVLPLGASLPDAFSKGLLKEGGNIIQIGETMRMMAKDAFALITENTMKWWTPQFFFPGESSSLENSVFLGLLHVLGGVMTKDPMAVKKNIPEHFSKIFKRKVKSSSSSGIFKACGGKENMSFNKDCVEHDKKRNIYGALINTIPEAVCEESQRSPDNLCLLALLFLKCIPAHTGTKANNNVFGSIARLVSDKVNFSGQKIEDLEECKESSSF</sequence>
<name>A0A0G4G8W0_9ALVE</name>
<evidence type="ECO:0000313" key="3">
    <source>
        <dbReference type="EMBL" id="CEM25201.1"/>
    </source>
</evidence>
<accession>A0A0G4G8W0</accession>
<feature type="coiled-coil region" evidence="1">
    <location>
        <begin position="77"/>
        <end position="104"/>
    </location>
</feature>
<keyword evidence="1" id="KW-0175">Coiled coil</keyword>
<feature type="chain" id="PRO_5005190134" evidence="2">
    <location>
        <begin position="27"/>
        <end position="650"/>
    </location>
</feature>
<protein>
    <submittedName>
        <fullName evidence="3">Uncharacterized protein</fullName>
    </submittedName>
</protein>
<keyword evidence="2" id="KW-0732">Signal</keyword>
<evidence type="ECO:0000256" key="2">
    <source>
        <dbReference type="SAM" id="SignalP"/>
    </source>
</evidence>
<gene>
    <name evidence="3" type="ORF">Cvel_20780</name>
</gene>
<evidence type="ECO:0000256" key="1">
    <source>
        <dbReference type="SAM" id="Coils"/>
    </source>
</evidence>
<organism evidence="3">
    <name type="scientific">Chromera velia CCMP2878</name>
    <dbReference type="NCBI Taxonomy" id="1169474"/>
    <lineage>
        <taxon>Eukaryota</taxon>
        <taxon>Sar</taxon>
        <taxon>Alveolata</taxon>
        <taxon>Colpodellida</taxon>
        <taxon>Chromeraceae</taxon>
        <taxon>Chromera</taxon>
    </lineage>
</organism>